<evidence type="ECO:0000256" key="3">
    <source>
        <dbReference type="PROSITE-ProRule" id="PRU00335"/>
    </source>
</evidence>
<dbReference type="GO" id="GO:0003700">
    <property type="term" value="F:DNA-binding transcription factor activity"/>
    <property type="evidence" value="ECO:0007669"/>
    <property type="project" value="TreeGrafter"/>
</dbReference>
<feature type="DNA-binding region" description="H-T-H motif" evidence="3">
    <location>
        <begin position="45"/>
        <end position="64"/>
    </location>
</feature>
<gene>
    <name evidence="5" type="ORF">EV700_1221</name>
</gene>
<protein>
    <submittedName>
        <fullName evidence="5">TetR family transcriptional regulator</fullName>
    </submittedName>
</protein>
<organism evidence="5 6">
    <name type="scientific">Fluviicoccus keumensis</name>
    <dbReference type="NCBI Taxonomy" id="1435465"/>
    <lineage>
        <taxon>Bacteria</taxon>
        <taxon>Pseudomonadati</taxon>
        <taxon>Pseudomonadota</taxon>
        <taxon>Gammaproteobacteria</taxon>
        <taxon>Moraxellales</taxon>
        <taxon>Moraxellaceae</taxon>
        <taxon>Fluviicoccus</taxon>
    </lineage>
</organism>
<dbReference type="EMBL" id="SHKX01000011">
    <property type="protein sequence ID" value="RZU46837.1"/>
    <property type="molecule type" value="Genomic_DNA"/>
</dbReference>
<keyword evidence="2 3" id="KW-0238">DNA-binding</keyword>
<dbReference type="InterPro" id="IPR041490">
    <property type="entry name" value="KstR2_TetR_C"/>
</dbReference>
<dbReference type="PANTHER" id="PTHR30055">
    <property type="entry name" value="HTH-TYPE TRANSCRIPTIONAL REGULATOR RUTR"/>
    <property type="match status" value="1"/>
</dbReference>
<evidence type="ECO:0000256" key="2">
    <source>
        <dbReference type="ARBA" id="ARBA00023125"/>
    </source>
</evidence>
<dbReference type="PRINTS" id="PR00455">
    <property type="entry name" value="HTHTETR"/>
</dbReference>
<feature type="domain" description="HTH tetR-type" evidence="4">
    <location>
        <begin position="22"/>
        <end position="82"/>
    </location>
</feature>
<dbReference type="InterPro" id="IPR050109">
    <property type="entry name" value="HTH-type_TetR-like_transc_reg"/>
</dbReference>
<reference evidence="5 6" key="1">
    <citation type="submission" date="2019-02" db="EMBL/GenBank/DDBJ databases">
        <title>Genomic Encyclopedia of Type Strains, Phase IV (KMG-IV): sequencing the most valuable type-strain genomes for metagenomic binning, comparative biology and taxonomic classification.</title>
        <authorList>
            <person name="Goeker M."/>
        </authorList>
    </citation>
    <scope>NUCLEOTIDE SEQUENCE [LARGE SCALE GENOMIC DNA]</scope>
    <source>
        <strain evidence="5 6">DSM 105135</strain>
    </source>
</reference>
<dbReference type="Proteomes" id="UP000292423">
    <property type="component" value="Unassembled WGS sequence"/>
</dbReference>
<dbReference type="PANTHER" id="PTHR30055:SF183">
    <property type="entry name" value="NUCLEOID OCCLUSION FACTOR SLMA"/>
    <property type="match status" value="1"/>
</dbReference>
<proteinExistence type="predicted"/>
<dbReference type="InterPro" id="IPR001647">
    <property type="entry name" value="HTH_TetR"/>
</dbReference>
<sequence length="207" mass="22854">MFSKATQVKNLDKIPAFGTLDDSPRGRVLRAAAHLFRVQGYAGTTVREIAALVGIQSGSLFHHFRSKEEILFVVMREIIVYNTVVLQEVVEGITDPRTKLRAVIQAELNAINGITRDAMTVLVFEWGSVSREHKEQLESLRQEYEEIWIKALAGSGLEETMAGSPSVRRSLLRGAIAWTATWYRRDGSISIEGLADIVLGMALGGAV</sequence>
<evidence type="ECO:0000313" key="6">
    <source>
        <dbReference type="Proteomes" id="UP000292423"/>
    </source>
</evidence>
<evidence type="ECO:0000313" key="5">
    <source>
        <dbReference type="EMBL" id="RZU46837.1"/>
    </source>
</evidence>
<evidence type="ECO:0000256" key="1">
    <source>
        <dbReference type="ARBA" id="ARBA00023054"/>
    </source>
</evidence>
<dbReference type="Pfam" id="PF00440">
    <property type="entry name" value="TetR_N"/>
    <property type="match status" value="1"/>
</dbReference>
<dbReference type="PROSITE" id="PS01081">
    <property type="entry name" value="HTH_TETR_1"/>
    <property type="match status" value="1"/>
</dbReference>
<evidence type="ECO:0000259" key="4">
    <source>
        <dbReference type="PROSITE" id="PS50977"/>
    </source>
</evidence>
<dbReference type="RefSeq" id="WP_130411805.1">
    <property type="nucleotide sequence ID" value="NZ_SHKX01000011.1"/>
</dbReference>
<dbReference type="PROSITE" id="PS50977">
    <property type="entry name" value="HTH_TETR_2"/>
    <property type="match status" value="1"/>
</dbReference>
<dbReference type="InterPro" id="IPR036271">
    <property type="entry name" value="Tet_transcr_reg_TetR-rel_C_sf"/>
</dbReference>
<dbReference type="SUPFAM" id="SSF46689">
    <property type="entry name" value="Homeodomain-like"/>
    <property type="match status" value="1"/>
</dbReference>
<name>A0A4Q7Z8J8_9GAMM</name>
<dbReference type="Gene3D" id="1.10.357.10">
    <property type="entry name" value="Tetracycline Repressor, domain 2"/>
    <property type="match status" value="1"/>
</dbReference>
<dbReference type="Pfam" id="PF17932">
    <property type="entry name" value="TetR_C_24"/>
    <property type="match status" value="1"/>
</dbReference>
<dbReference type="AlphaFoldDB" id="A0A4Q7Z8J8"/>
<dbReference type="SUPFAM" id="SSF48498">
    <property type="entry name" value="Tetracyclin repressor-like, C-terminal domain"/>
    <property type="match status" value="1"/>
</dbReference>
<dbReference type="InterPro" id="IPR009057">
    <property type="entry name" value="Homeodomain-like_sf"/>
</dbReference>
<keyword evidence="6" id="KW-1185">Reference proteome</keyword>
<dbReference type="GO" id="GO:0000976">
    <property type="term" value="F:transcription cis-regulatory region binding"/>
    <property type="evidence" value="ECO:0007669"/>
    <property type="project" value="TreeGrafter"/>
</dbReference>
<accession>A0A4Q7Z8J8</accession>
<dbReference type="OrthoDB" id="5293556at2"/>
<comment type="caution">
    <text evidence="5">The sequence shown here is derived from an EMBL/GenBank/DDBJ whole genome shotgun (WGS) entry which is preliminary data.</text>
</comment>
<keyword evidence="1" id="KW-0175">Coiled coil</keyword>
<dbReference type="InterPro" id="IPR023772">
    <property type="entry name" value="DNA-bd_HTH_TetR-type_CS"/>
</dbReference>